<evidence type="ECO:0000256" key="13">
    <source>
        <dbReference type="ARBA" id="ARBA00023268"/>
    </source>
</evidence>
<comment type="catalytic activity">
    <reaction evidence="15">
        <text>a 5'-end (5'-triphosphoguanosine)-(2'-O-methyladenylyl)-adenylyl-cytidylyl-adenosine in mRNA + S-adenosyl-L-methionine = a 5'-end (N(7)-methyl 5'-triphosphoguanosine)-(2'-O-methyladenylyl)-adenylyl-cytidylyl-adenosine in mRNA + S-adenosyl-L-homocysteine</text>
        <dbReference type="Rhea" id="RHEA:65440"/>
        <dbReference type="Rhea" id="RHEA-COMP:16798"/>
        <dbReference type="Rhea" id="RHEA-COMP:16801"/>
        <dbReference type="ChEBI" id="CHEBI:57856"/>
        <dbReference type="ChEBI" id="CHEBI:59789"/>
        <dbReference type="ChEBI" id="CHEBI:156482"/>
        <dbReference type="ChEBI" id="CHEBI:156483"/>
    </reaction>
</comment>
<feature type="domain" description="RdRp catalytic" evidence="21">
    <location>
        <begin position="551"/>
        <end position="735"/>
    </location>
</feature>
<keyword evidence="9" id="KW-0067">ATP-binding</keyword>
<dbReference type="GO" id="GO:0004482">
    <property type="term" value="F:mRNA 5'-cap (guanine-N7-)-methyltransferase activity"/>
    <property type="evidence" value="ECO:0007669"/>
    <property type="project" value="InterPro"/>
</dbReference>
<comment type="catalytic activity">
    <reaction evidence="18">
        <text>a 5'-end (5'-triphosphoguanosine)-adenylyl-adenylyl-cytidylyl-adenosine in mRNA + S-adenosyl-L-methionine = a 5'-end (5'-triphosphoguanosine)-(2'-O-methyladenylyl)-adenylyl-cytidylyl-adenosine in mRNA + S-adenosyl-L-homocysteine + H(+)</text>
        <dbReference type="Rhea" id="RHEA:65380"/>
        <dbReference type="Rhea" id="RHEA-COMP:16797"/>
        <dbReference type="Rhea" id="RHEA-COMP:16801"/>
        <dbReference type="ChEBI" id="CHEBI:15378"/>
        <dbReference type="ChEBI" id="CHEBI:57856"/>
        <dbReference type="ChEBI" id="CHEBI:59789"/>
        <dbReference type="ChEBI" id="CHEBI:156482"/>
        <dbReference type="ChEBI" id="CHEBI:156484"/>
    </reaction>
</comment>
<evidence type="ECO:0000256" key="9">
    <source>
        <dbReference type="ARBA" id="ARBA00022840"/>
    </source>
</evidence>
<comment type="subcellular location">
    <subcellularLocation>
        <location evidence="1">Virion</location>
    </subcellularLocation>
</comment>
<accession>A0A6B9Q4D2</accession>
<evidence type="ECO:0000256" key="16">
    <source>
        <dbReference type="ARBA" id="ARBA00030436"/>
    </source>
</evidence>
<protein>
    <recommendedName>
        <fullName evidence="2">RNA-directed RNA polymerase</fullName>
        <ecNumber evidence="2">2.7.7.48</ecNumber>
    </recommendedName>
    <alternativeName>
        <fullName evidence="17">Replicase</fullName>
    </alternativeName>
    <alternativeName>
        <fullName evidence="16">Transcriptase</fullName>
    </alternativeName>
</protein>
<evidence type="ECO:0000256" key="1">
    <source>
        <dbReference type="ARBA" id="ARBA00004328"/>
    </source>
</evidence>
<keyword evidence="4" id="KW-0507">mRNA processing</keyword>
<dbReference type="InterPro" id="IPR014023">
    <property type="entry name" value="Mononeg_RNA_pol_cat"/>
</dbReference>
<dbReference type="GO" id="GO:0003968">
    <property type="term" value="F:RNA-directed RNA polymerase activity"/>
    <property type="evidence" value="ECO:0007669"/>
    <property type="project" value="UniProtKB-KW"/>
</dbReference>
<evidence type="ECO:0000256" key="2">
    <source>
        <dbReference type="ARBA" id="ARBA00012494"/>
    </source>
</evidence>
<keyword evidence="6" id="KW-0949">S-adenosyl-L-methionine</keyword>
<sequence>MEDWFADLIDDGTPRFENFYLPDMHLRAALDFEPVRNLTISRERLNKHQKRSEGLLEESIGKEMRYMRVDIHRLIPLLWEEALKFPNTSELEITRAVDQAKLLLSGASTCDLIKNVRANFSDESYRARSFSEWIQSCTVLFTKVIVDSRESNHHVVHKKTENISLWFSSEFGVMCCRNDWYVFDHNSWLMLCDVIHQRSAAFLISETYQMIGDEHIPSLRKLQTYYQWGDKILKERGVMAYGSLKLWEPLIMGKLMSLAEDDISDPSEFYREMKTEALAEMGDHFQEFETLFSEESDPDILGELFGIYRHWGHPFTYVELAIYKNRSKSVPYHSIDPSFTRRVEREFKQMICEGYFRQYGHWPTLNLRFLREDSELKRAFETGTPIVKKSSRYHVQDWDKVYGSEIFDKGDNLNILNVLQDKAAAVTLSHLKKLVARQTPNTWHARRVLSSWLDSNYTCPKTILSKFESEGIDPENLLIGLAKKERELNIIPRLFSLMPLELKLYFGLTENLIARDLLPLVPECTMTDSLQALQDKIISNVMFVEKDLSSIPIFISLDFEKWNLQFRHENTHGCFSFIDQLYGWSRVFSSTHKIFESIRFYYFGGDKNLIAEDLELPESPYSWTGQRGGCEGLRQKGWTLVTIALLKISLAEFHLRFTILGQGDNQMIVLSMPCPAGATRENLTDEQRSHLREKIAKIKSAVVESSRSMGLPLKAQETWVSNSVFSYGKAIYFKGRPLRGTIKRLCRAFPYANEDYPSVETALTSVVASAQAATSCGPNALGPFIFSLIEGRRVIRWHLKYSLLVEGGFKAAFVREYQDAGGQLSESQVKYLRDDMERIYFPLLLGANNLGGAPFANFWDYLVRGFPDPLVAQVSYLLELRESPDLAPYQRSMIDNLLHPNLSKRRDYTLLLQDPLSLNVENPIAIGNILKRSAQDMLKADRVRNPLMREVVSISVEDQTKIVDFLSQAEPFAPAVCASILSASIPGMVSSLIAKFDKTRTLIKMAREAGVPLERKIRSAEEKTLMSWLSQACTKKDDTVIACPTMYSQKLRELSWGKRLAGVTVPHPLHLFRREALPGRCSLIHDSPEFISVRYSNVVIGKSEVLTQVIGPCNPYRGSETMEKISLAKEWEVTQVPSATRGSSELLKMIGWFVRPESNMEKFLEEIFACYTDADPNFFKTMEQSVSGNWIHRFKDLFRKHGGYLSCMPTPATHCKPNTNHMGKYAKGKGNYALHFQALVVAFMHLDFIFRYRRLDLNPSVHFHLRCPECLVELEANEFDSLAPVPKLKKLSEGSGLWASSTSVLRGLKPKFDMSGAFTEYDPDEAKYSSIAREIVSMAVYNKMRRVPPNWFFGIDIERLLGNIACEGPIILIEYWLSHRLPVNLLRERVQEADREWKVKLQSVSTSNFSFLDGIFVDPSNYLQVGHSLILRDSLPMTHPPSPNDLRATIKDLLMTTVQKAKPSRIFPLKEYGPVRAFFRALGESLLHYPEGLDSLVKAWSTITANRISDLFFRSKTFERNSMEYCLKSTIDLPRFQRIYVLTSNVMHLLIHEYSFAPVIKDVVVKDSEYTFQASEISVSSNFKVSWWKFDILKAVKDGISEVSPACWGKGYERIFLSQLSTPHGAFLASLLTKEDETDSFVMFGDGSGGTSLAITSFFPRSRVFIVPYFSQSDTMPDLIESLPPDLVKWNPGANAVVVDSMTVDLTESAPRFRPKETTVVLDMDLIGEAAYRMTCNAIKYAEGARLMIFVSNPSLLMLSELASLCFASSDNCQVRKSLISESSSYLLVMNPVQLKQTQKAMKFSFRSSLSPYLPYKSVEDRLCYRSEALASLFRTRLSWLPIEKGERACLEYLCLESTRFVSSSHSQGVQDTDSSPKMVLNKELSCYYGALILLFYSCGNIRNRMDACSDETCLVTFVDKETEHLAVLDLTYERLCEIRKHRTVYYYTLGSGLWKTFLAKKAAREISSLLDVGALDHQTCEGDCLKAKNYCAWLHELHLLN</sequence>
<dbReference type="Pfam" id="PF00946">
    <property type="entry name" value="Mononeg_RNA_pol"/>
    <property type="match status" value="1"/>
</dbReference>
<evidence type="ECO:0000256" key="20">
    <source>
        <dbReference type="ARBA" id="ARBA00048548"/>
    </source>
</evidence>
<evidence type="ECO:0000256" key="18">
    <source>
        <dbReference type="ARBA" id="ARBA00047332"/>
    </source>
</evidence>
<dbReference type="GO" id="GO:0005524">
    <property type="term" value="F:ATP binding"/>
    <property type="evidence" value="ECO:0007669"/>
    <property type="project" value="UniProtKB-KW"/>
</dbReference>
<evidence type="ECO:0000256" key="17">
    <source>
        <dbReference type="ARBA" id="ARBA00031012"/>
    </source>
</evidence>
<dbReference type="GO" id="GO:0044423">
    <property type="term" value="C:virion component"/>
    <property type="evidence" value="ECO:0007669"/>
    <property type="project" value="UniProtKB-KW"/>
</dbReference>
<evidence type="ECO:0000256" key="15">
    <source>
        <dbReference type="ARBA" id="ARBA00024499"/>
    </source>
</evidence>
<dbReference type="EMBL" id="MN556996">
    <property type="protein sequence ID" value="QHD64769.1"/>
    <property type="molecule type" value="Genomic_RNA"/>
</dbReference>
<evidence type="ECO:0000256" key="5">
    <source>
        <dbReference type="ARBA" id="ARBA00022679"/>
    </source>
</evidence>
<organism evidence="22">
    <name type="scientific">Plasmopara viticola lesion associated mononega virus 1</name>
    <dbReference type="NCBI Taxonomy" id="2692008"/>
    <lineage>
        <taxon>Viruses</taxon>
        <taxon>Riboviria</taxon>
        <taxon>Orthornavirae</taxon>
        <taxon>Negarnaviricota</taxon>
        <taxon>Haploviricotina</taxon>
        <taxon>Monjiviricetes</taxon>
        <taxon>Mononegavirales</taxon>
    </lineage>
</organism>
<evidence type="ECO:0000256" key="4">
    <source>
        <dbReference type="ARBA" id="ARBA00022664"/>
    </source>
</evidence>
<dbReference type="InterPro" id="IPR026890">
    <property type="entry name" value="Mononeg_mRNAcap"/>
</dbReference>
<evidence type="ECO:0000256" key="11">
    <source>
        <dbReference type="ARBA" id="ARBA00022953"/>
    </source>
</evidence>
<keyword evidence="13" id="KW-0511">Multifunctional enzyme</keyword>
<reference evidence="22" key="1">
    <citation type="journal article" date="2020" name="Virus Evol.">
        <title>Analysis of the virome associated to grapevine downy mildew lesions reveals new mycovirus lineages.</title>
        <authorList>
            <person name="Chiapello M."/>
            <person name="Rodriguez-Romero J."/>
            <person name="Ayllon M.A."/>
            <person name="Turina M."/>
        </authorList>
    </citation>
    <scope>NUCLEOTIDE SEQUENCE</scope>
    <source>
        <strain evidence="22">DMG-B_DN53692</strain>
    </source>
</reference>
<evidence type="ECO:0000313" key="22">
    <source>
        <dbReference type="EMBL" id="QHD64769.1"/>
    </source>
</evidence>
<dbReference type="EC" id="2.7.7.48" evidence="2"/>
<keyword evidence="7" id="KW-0548">Nucleotidyltransferase</keyword>
<evidence type="ECO:0000256" key="12">
    <source>
        <dbReference type="ARBA" id="ARBA00023042"/>
    </source>
</evidence>
<comment type="catalytic activity">
    <reaction evidence="20">
        <text>GTP + H2O = GDP + phosphate + H(+)</text>
        <dbReference type="Rhea" id="RHEA:19669"/>
        <dbReference type="ChEBI" id="CHEBI:15377"/>
        <dbReference type="ChEBI" id="CHEBI:15378"/>
        <dbReference type="ChEBI" id="CHEBI:37565"/>
        <dbReference type="ChEBI" id="CHEBI:43474"/>
        <dbReference type="ChEBI" id="CHEBI:58189"/>
    </reaction>
</comment>
<keyword evidence="10" id="KW-0946">Virion</keyword>
<evidence type="ECO:0000256" key="3">
    <source>
        <dbReference type="ARBA" id="ARBA00022484"/>
    </source>
</evidence>
<keyword evidence="8" id="KW-0547">Nucleotide-binding</keyword>
<keyword evidence="12" id="KW-0506">mRNA capping</keyword>
<evidence type="ECO:0000256" key="10">
    <source>
        <dbReference type="ARBA" id="ARBA00022844"/>
    </source>
</evidence>
<evidence type="ECO:0000256" key="7">
    <source>
        <dbReference type="ARBA" id="ARBA00022695"/>
    </source>
</evidence>
<comment type="catalytic activity">
    <reaction evidence="14">
        <text>a 5'-end triphospho-adenylyl-adenylyl-cytidylyl-adenosine in mRNA + GDP + H(+) = a 5'-end (5'-triphosphoguanosine)-adenylyl-adenylyl-cytidylyl-adenosine in mRNA + diphosphate</text>
        <dbReference type="Rhea" id="RHEA:65436"/>
        <dbReference type="Rhea" id="RHEA-COMP:16797"/>
        <dbReference type="Rhea" id="RHEA-COMP:16799"/>
        <dbReference type="ChEBI" id="CHEBI:15378"/>
        <dbReference type="ChEBI" id="CHEBI:33019"/>
        <dbReference type="ChEBI" id="CHEBI:58189"/>
        <dbReference type="ChEBI" id="CHEBI:156484"/>
        <dbReference type="ChEBI" id="CHEBI:156503"/>
        <dbReference type="EC" id="2.7.7.88"/>
    </reaction>
</comment>
<dbReference type="Pfam" id="PF14318">
    <property type="entry name" value="Mononeg_mRNAcap"/>
    <property type="match status" value="1"/>
</dbReference>
<evidence type="ECO:0000256" key="19">
    <source>
        <dbReference type="ARBA" id="ARBA00047370"/>
    </source>
</evidence>
<keyword evidence="11" id="KW-0693">Viral RNA replication</keyword>
<comment type="catalytic activity">
    <reaction evidence="19">
        <text>a 5'-end (5'-triphosphoguanosine)-adenylyl-adenylyl-cytidylyl-adenosine in mRNA + 2 S-adenosyl-L-methionine = a 5'-end (N(7)-methyl 5'-triphosphoguanosine)-(2'-O-methyladenylyl)-adenylyl-cytidylyl-adenosine in mRNA + 2 S-adenosyl-L-homocysteine + H(+)</text>
        <dbReference type="Rhea" id="RHEA:65376"/>
        <dbReference type="Rhea" id="RHEA-COMP:16797"/>
        <dbReference type="Rhea" id="RHEA-COMP:16798"/>
        <dbReference type="ChEBI" id="CHEBI:15378"/>
        <dbReference type="ChEBI" id="CHEBI:57856"/>
        <dbReference type="ChEBI" id="CHEBI:59789"/>
        <dbReference type="ChEBI" id="CHEBI:156483"/>
        <dbReference type="ChEBI" id="CHEBI:156484"/>
        <dbReference type="EC" id="2.1.1.375"/>
    </reaction>
</comment>
<proteinExistence type="predicted"/>
<evidence type="ECO:0000259" key="21">
    <source>
        <dbReference type="PROSITE" id="PS50526"/>
    </source>
</evidence>
<name>A0A6B9Q4D2_9MONO</name>
<keyword evidence="3" id="KW-0696">RNA-directed RNA polymerase</keyword>
<evidence type="ECO:0000256" key="14">
    <source>
        <dbReference type="ARBA" id="ARBA00024494"/>
    </source>
</evidence>
<evidence type="ECO:0000256" key="8">
    <source>
        <dbReference type="ARBA" id="ARBA00022741"/>
    </source>
</evidence>
<evidence type="ECO:0000256" key="6">
    <source>
        <dbReference type="ARBA" id="ARBA00022691"/>
    </source>
</evidence>
<dbReference type="PROSITE" id="PS50526">
    <property type="entry name" value="RDRP_SSRNA_NEG_NONSEG"/>
    <property type="match status" value="1"/>
</dbReference>
<keyword evidence="5" id="KW-0808">Transferase</keyword>